<keyword evidence="3" id="KW-1185">Reference proteome</keyword>
<dbReference type="EMBL" id="SXDP01000002">
    <property type="protein sequence ID" value="NEZ46464.1"/>
    <property type="molecule type" value="Genomic_DNA"/>
</dbReference>
<dbReference type="Pfam" id="PF21570">
    <property type="entry name" value="ArgZ-like_C_2nd"/>
    <property type="match status" value="1"/>
</dbReference>
<reference evidence="2 3" key="1">
    <citation type="submission" date="2019-04" db="EMBL/GenBank/DDBJ databases">
        <title>Genome sequencing of Clostridium botulinum Groups I-IV and Clostridium butyricum.</title>
        <authorList>
            <person name="Brunt J."/>
            <person name="Van Vliet A.H.M."/>
            <person name="Stringer S.C."/>
            <person name="Carter A.T."/>
            <person name="Peck M.W."/>
        </authorList>
    </citation>
    <scope>NUCLEOTIDE SEQUENCE [LARGE SCALE GENOMIC DNA]</scope>
    <source>
        <strain evidence="2 3">IFR 18/094</strain>
    </source>
</reference>
<evidence type="ECO:0000313" key="2">
    <source>
        <dbReference type="EMBL" id="NEZ46464.1"/>
    </source>
</evidence>
<protein>
    <submittedName>
        <fullName evidence="2">Fused N-dimethylarginine dimethylaminohydrolase/saccharopine dehydrogenase domain-containing protein</fullName>
    </submittedName>
</protein>
<dbReference type="Proteomes" id="UP000473885">
    <property type="component" value="Unassembled WGS sequence"/>
</dbReference>
<accession>A0A6M0R8B3</accession>
<dbReference type="OrthoDB" id="5386290at2"/>
<proteinExistence type="predicted"/>
<dbReference type="InterPro" id="IPR048963">
    <property type="entry name" value="ArgZ/ArgE-like_C_2nd"/>
</dbReference>
<evidence type="ECO:0000313" key="3">
    <source>
        <dbReference type="Proteomes" id="UP000473885"/>
    </source>
</evidence>
<keyword evidence="2" id="KW-0378">Hydrolase</keyword>
<dbReference type="Gene3D" id="2.40.420.10">
    <property type="entry name" value="conserved putative lor/sdh protein from methanococcus maripaludis s2 domain"/>
    <property type="match status" value="1"/>
</dbReference>
<gene>
    <name evidence="2" type="ORF">FDF74_04445</name>
</gene>
<dbReference type="Gene3D" id="3.40.50.10690">
    <property type="entry name" value="putative lor/sdh protein like domains"/>
    <property type="match status" value="1"/>
</dbReference>
<evidence type="ECO:0000259" key="1">
    <source>
        <dbReference type="Pfam" id="PF21570"/>
    </source>
</evidence>
<dbReference type="RefSeq" id="WP_050607735.1">
    <property type="nucleotide sequence ID" value="NZ_CABKUB010000006.1"/>
</dbReference>
<dbReference type="AlphaFoldDB" id="A0A6M0R8B3"/>
<comment type="caution">
    <text evidence="2">The sequence shown here is derived from an EMBL/GenBank/DDBJ whole genome shotgun (WGS) entry which is preliminary data.</text>
</comment>
<sequence length="361" mass="40768">MSFELAKFTPPDFSDEFFRNAPDAKTVEVVKEGVVPRHYHALSIYPEYFKVNGKWVLANESRMDSVARVNDEGGIDVIEFRHAHVGDKIVVGRTEDGTEGIYLYKGGFLSKEGNNDQFAFRTGRSRETAFSKDYDDLYERLQYEKEHDGHIVWVLGPSVALDKETRDAFADLVSNGYVNALFSGNTLGSYDLEMGMFGTVLGQETFNYDKEEHYNYVDSINEVRKAGSLEEFFSTGKVKDGILKACVDHDVPVILAGTIRDRFNLPCVYDNVYEAQDAMRKHTRKATMLICLSTVLHTIAAGNMTPSYTRKDGTVRPVFIYSIDIQEFSVNKLSDRGTLEVRTIVANSQDFIMNVRNGVVK</sequence>
<feature type="domain" description="Arginine dihydrolase ArgZ/ArgE-like C-terminal second subdomain" evidence="1">
    <location>
        <begin position="139"/>
        <end position="353"/>
    </location>
</feature>
<organism evidence="2 3">
    <name type="scientific">Clostridium niameyense</name>
    <dbReference type="NCBI Taxonomy" id="1622073"/>
    <lineage>
        <taxon>Bacteria</taxon>
        <taxon>Bacillati</taxon>
        <taxon>Bacillota</taxon>
        <taxon>Clostridia</taxon>
        <taxon>Eubacteriales</taxon>
        <taxon>Clostridiaceae</taxon>
        <taxon>Clostridium</taxon>
    </lineage>
</organism>
<dbReference type="GO" id="GO:0016787">
    <property type="term" value="F:hydrolase activity"/>
    <property type="evidence" value="ECO:0007669"/>
    <property type="project" value="UniProtKB-KW"/>
</dbReference>
<name>A0A6M0R8B3_9CLOT</name>